<evidence type="ECO:0000313" key="1">
    <source>
        <dbReference type="EMBL" id="ERG92084.1"/>
    </source>
</evidence>
<dbReference type="EMBL" id="KE356560">
    <property type="protein sequence ID" value="ERG92084.1"/>
    <property type="molecule type" value="Genomic_DNA"/>
</dbReference>
<accession>U1MQ06</accession>
<dbReference type="Proteomes" id="UP000030649">
    <property type="component" value="Unassembled WGS sequence"/>
</dbReference>
<organism evidence="1 2">
    <name type="scientific">Haloquadratum walsbyi J07HQW1</name>
    <dbReference type="NCBI Taxonomy" id="1238424"/>
    <lineage>
        <taxon>Archaea</taxon>
        <taxon>Methanobacteriati</taxon>
        <taxon>Methanobacteriota</taxon>
        <taxon>Stenosarchaea group</taxon>
        <taxon>Halobacteria</taxon>
        <taxon>Halobacteriales</taxon>
        <taxon>Haloferacaceae</taxon>
        <taxon>Haloquadratum</taxon>
    </lineage>
</organism>
<dbReference type="HOGENOM" id="CLU_999678_0_0_2"/>
<evidence type="ECO:0000313" key="2">
    <source>
        <dbReference type="Proteomes" id="UP000030649"/>
    </source>
</evidence>
<name>U1MQ06_9EURY</name>
<proteinExistence type="predicted"/>
<gene>
    <name evidence="1" type="ORF">J07HQW1_02119</name>
</gene>
<sequence>MYTQDTVFFGAFAHPLIPAVSRFKDRFVRQSNRSLQMEPFGQAMAKALQDARVDPETGEGIWIKEDHCSPPLAMERAEVLTEYFRDLTVVDKNVRESDGWERIEDSPGLSNRVLDTASNRSRPWVDISRHSDVYQTFEILTIFDSVEPSLRKRFTLRQHVVLLCLKVKKTTTYRDLVDELIGMPRIRDALDLDSIPAPSTLCKAFDRLEIAVWRVLLSVSLADVPLNGITGIDTSGFERVHASTHYTKRTNLTIQQLKTTLLVDTATNAVLDIHVPTT</sequence>
<dbReference type="AlphaFoldDB" id="U1MQ06"/>
<protein>
    <submittedName>
        <fullName evidence="1">Uncharacterized protein</fullName>
    </submittedName>
</protein>
<reference evidence="1 2" key="1">
    <citation type="journal article" date="2013" name="PLoS ONE">
        <title>Assembly-driven community genomics of a hypersaline microbial ecosystem.</title>
        <authorList>
            <person name="Podell S."/>
            <person name="Ugalde J.A."/>
            <person name="Narasingarao P."/>
            <person name="Banfield J.F."/>
            <person name="Heidelberg K.B."/>
            <person name="Allen E.E."/>
        </authorList>
    </citation>
    <scope>NUCLEOTIDE SEQUENCE [LARGE SCALE GENOMIC DNA]</scope>
    <source>
        <strain evidence="2">J07HQW1</strain>
    </source>
</reference>